<evidence type="ECO:0000256" key="3">
    <source>
        <dbReference type="ARBA" id="ARBA00022989"/>
    </source>
</evidence>
<dbReference type="Pfam" id="PF04357">
    <property type="entry name" value="TamB"/>
    <property type="match status" value="1"/>
</dbReference>
<evidence type="ECO:0000256" key="2">
    <source>
        <dbReference type="ARBA" id="ARBA00022692"/>
    </source>
</evidence>
<proteinExistence type="predicted"/>
<protein>
    <recommendedName>
        <fullName evidence="5">Translocation and assembly module TamB C-terminal domain-containing protein</fullName>
    </recommendedName>
</protein>
<dbReference type="GO" id="GO:0005886">
    <property type="term" value="C:plasma membrane"/>
    <property type="evidence" value="ECO:0007669"/>
    <property type="project" value="InterPro"/>
</dbReference>
<dbReference type="RefSeq" id="WP_150943890.1">
    <property type="nucleotide sequence ID" value="NZ_VCMV01000013.1"/>
</dbReference>
<dbReference type="PANTHER" id="PTHR36985:SF1">
    <property type="entry name" value="TRANSLOCATION AND ASSEMBLY MODULE SUBUNIT TAMB"/>
    <property type="match status" value="1"/>
</dbReference>
<keyword evidence="3" id="KW-1133">Transmembrane helix</keyword>
<dbReference type="GO" id="GO:0009306">
    <property type="term" value="P:protein secretion"/>
    <property type="evidence" value="ECO:0007669"/>
    <property type="project" value="InterPro"/>
</dbReference>
<evidence type="ECO:0000256" key="1">
    <source>
        <dbReference type="ARBA" id="ARBA00004167"/>
    </source>
</evidence>
<dbReference type="InterPro" id="IPR007452">
    <property type="entry name" value="TamB_C"/>
</dbReference>
<keyword evidence="2" id="KW-0812">Transmembrane</keyword>
<comment type="subcellular location">
    <subcellularLocation>
        <location evidence="1">Membrane</location>
        <topology evidence="1">Single-pass membrane protein</topology>
    </subcellularLocation>
</comment>
<evidence type="ECO:0000256" key="4">
    <source>
        <dbReference type="ARBA" id="ARBA00023136"/>
    </source>
</evidence>
<comment type="caution">
    <text evidence="6">The sequence shown here is derived from an EMBL/GenBank/DDBJ whole genome shotgun (WGS) entry which is preliminary data.</text>
</comment>
<reference evidence="6 7" key="1">
    <citation type="journal article" date="2019" name="Microorganisms">
        <title>Genome Insights into the Novel Species Microvirga brassicacearum, a Rapeseed Endophyte with Biotechnological Potential.</title>
        <authorList>
            <person name="Jimenez-Gomez A."/>
            <person name="Saati-Santamaria Z."/>
            <person name="Igual J.M."/>
            <person name="Rivas R."/>
            <person name="Mateos P.F."/>
            <person name="Garcia-Fraile P."/>
        </authorList>
    </citation>
    <scope>NUCLEOTIDE SEQUENCE [LARGE SCALE GENOMIC DNA]</scope>
    <source>
        <strain evidence="6 7">CDVBN77</strain>
    </source>
</reference>
<evidence type="ECO:0000259" key="5">
    <source>
        <dbReference type="Pfam" id="PF04357"/>
    </source>
</evidence>
<dbReference type="PANTHER" id="PTHR36985">
    <property type="entry name" value="TRANSLOCATION AND ASSEMBLY MODULE SUBUNIT TAMB"/>
    <property type="match status" value="1"/>
</dbReference>
<organism evidence="6 7">
    <name type="scientific">Microvirga brassicacearum</name>
    <dbReference type="NCBI Taxonomy" id="2580413"/>
    <lineage>
        <taxon>Bacteria</taxon>
        <taxon>Pseudomonadati</taxon>
        <taxon>Pseudomonadota</taxon>
        <taxon>Alphaproteobacteria</taxon>
        <taxon>Hyphomicrobiales</taxon>
        <taxon>Methylobacteriaceae</taxon>
        <taxon>Microvirga</taxon>
    </lineage>
</organism>
<name>A0A5N3PD14_9HYPH</name>
<dbReference type="OrthoDB" id="7784409at2"/>
<dbReference type="Proteomes" id="UP000325684">
    <property type="component" value="Unassembled WGS sequence"/>
</dbReference>
<evidence type="ECO:0000313" key="6">
    <source>
        <dbReference type="EMBL" id="KAB0267637.1"/>
    </source>
</evidence>
<keyword evidence="4" id="KW-0472">Membrane</keyword>
<feature type="domain" description="Translocation and assembly module TamB C-terminal" evidence="5">
    <location>
        <begin position="1077"/>
        <end position="1423"/>
    </location>
</feature>
<accession>A0A5N3PD14</accession>
<evidence type="ECO:0000313" key="7">
    <source>
        <dbReference type="Proteomes" id="UP000325684"/>
    </source>
</evidence>
<dbReference type="GO" id="GO:0097347">
    <property type="term" value="C:TAM protein secretion complex"/>
    <property type="evidence" value="ECO:0007669"/>
    <property type="project" value="TreeGrafter"/>
</dbReference>
<gene>
    <name evidence="6" type="ORF">FEZ63_10155</name>
</gene>
<sequence>MTTMRRFLIPALLLIAAAIFLALTLGTRSDEADKGFLSGLISRALSTPATRVSIGVVEGALSSDATIRDITISDEDGVWFRLDRVRFVWRRLALLSRRLEVDKLEIGKLEILRRPIAADETDPGADQPLLPELPVKVQIADFLLRELALGEPVIGVAAQLTASGAASLGDPTEGLNLRFDARRLDAPGTLVARLNYAVEKLDLTLALNEPAGGILARAANIPGLPPVRLDLAGTGTLDAFGAKLTFNAGDTIGAAGQATLQRQGTGRRLALDLNAQVEGLLPAPVAPVFAGTTELDGEAVFADDGTITIPQLSVVSRTARLDTSGRMNADNAVDLKLSARAVPTDQEKTVAGGAEIKTLAFNGSVTGQLSSPQVAGNLQAEDVKLPIGRLGKLDATFSVSPNGALSESTTRIGITADASAMGVAFADPALARAVGDQMTLTIRATASPDGVADVETARLISPSIDARYSGRLGAEDAAGTLSVNAPDLSRFGDLASLRLRGALDLDAQVRGLMSKAALVATIDAKATRFSTGLNAIDGWAGGQLAANGVVRVLPRGGFGFDDLQLTGAHATARVDGNATPENVAVNAAIDIADLRRADRRLTGKAAMTAQVTGTLERPNAAFHAELRDATALGRPIPRLALDATAMSLLGPIDIRGTLSGLVDGKRTTGALHLAKRAEGGWLLDPLELVVGSANIRGNLTLDAADLATGRLNVDARDLDDLSPLVLTPLSGDVRADLVFDATGGRQNVQLDAQGERMRIAGVSVDRMSAKASLADLYARPIINAEIAADRAVIGGETFSQIRLGAKGTATASDIVLTARARGFELDASGRLVPETPLRFDITAFTARRDRRQIALARPAAITFADGGVIVQRLELSVDGGTISADGRAGSTLDLRLAAKAVPLSAADIIVPGTDLSGTLEGSAQIGGTADAPTGDWRVQISRLAAAQGQGFGVPPITVTAQGRLSDGSTSVDGTINAGRAGTFRVNGRVPRNTEQPLDLSLQGRLDLSVANSFLSAEGRQVAGAAAIDMRITGAVAEPAVNGSVTVNGGSFRDALQGVRLDNIQGRFAARGTEVVIERLTAATRNNGTISASGRVTLDPAAGFPGEIRIEGRRAELVSNDLMTIVADLALALSGPLAQDPRISGQVHIVSMDVTVPERLPATVRPIAGTKHVQPPPIVAKRLAMEARARANARRAPAFNATLDLVLSAPNRVYVRGRGIDAELAGDLRLTGKLQDPVAIGAFELRRGRLTVIGTRLDFTRGLLTFTGDLTPELDFVAETNAGEVTARVSVTGSAREPQFAFSSDPDLPQDEVLSRILFSKASGGLSVTQALTLAQAAAQFSGGGDDAFESLRKSLGVQGLDISLGAAGGPTVGISRAISDRVSVGVKAGASTEESGVSVDIDVTRRIRVQGEVNADGNTSLGVGAEWEY</sequence>
<keyword evidence="7" id="KW-1185">Reference proteome</keyword>
<dbReference type="EMBL" id="VCMV01000013">
    <property type="protein sequence ID" value="KAB0267637.1"/>
    <property type="molecule type" value="Genomic_DNA"/>
</dbReference>